<accession>A0A4D6MGB4</accession>
<dbReference type="InterPro" id="IPR012340">
    <property type="entry name" value="NA-bd_OB-fold"/>
</dbReference>
<dbReference type="Proteomes" id="UP000501690">
    <property type="component" value="Linkage Group LG7"/>
</dbReference>
<keyword evidence="2" id="KW-1185">Reference proteome</keyword>
<gene>
    <name evidence="1" type="ORF">DEO72_LG7g824</name>
</gene>
<evidence type="ECO:0000313" key="2">
    <source>
        <dbReference type="Proteomes" id="UP000501690"/>
    </source>
</evidence>
<dbReference type="Gene3D" id="2.40.50.140">
    <property type="entry name" value="Nucleic acid-binding proteins"/>
    <property type="match status" value="1"/>
</dbReference>
<dbReference type="EMBL" id="CP039351">
    <property type="protein sequence ID" value="QCD99541.1"/>
    <property type="molecule type" value="Genomic_DNA"/>
</dbReference>
<dbReference type="SUPFAM" id="SSF50249">
    <property type="entry name" value="Nucleic acid-binding proteins"/>
    <property type="match status" value="1"/>
</dbReference>
<reference evidence="1 2" key="1">
    <citation type="submission" date="2019-04" db="EMBL/GenBank/DDBJ databases">
        <title>An improved genome assembly and genetic linkage map for asparagus bean, Vigna unguiculata ssp. sesquipedialis.</title>
        <authorList>
            <person name="Xia Q."/>
            <person name="Zhang R."/>
            <person name="Dong Y."/>
        </authorList>
    </citation>
    <scope>NUCLEOTIDE SEQUENCE [LARGE SCALE GENOMIC DNA]</scope>
    <source>
        <tissue evidence="1">Leaf</tissue>
    </source>
</reference>
<proteinExistence type="predicted"/>
<organism evidence="1 2">
    <name type="scientific">Vigna unguiculata</name>
    <name type="common">Cowpea</name>
    <dbReference type="NCBI Taxonomy" id="3917"/>
    <lineage>
        <taxon>Eukaryota</taxon>
        <taxon>Viridiplantae</taxon>
        <taxon>Streptophyta</taxon>
        <taxon>Embryophyta</taxon>
        <taxon>Tracheophyta</taxon>
        <taxon>Spermatophyta</taxon>
        <taxon>Magnoliopsida</taxon>
        <taxon>eudicotyledons</taxon>
        <taxon>Gunneridae</taxon>
        <taxon>Pentapetalae</taxon>
        <taxon>rosids</taxon>
        <taxon>fabids</taxon>
        <taxon>Fabales</taxon>
        <taxon>Fabaceae</taxon>
        <taxon>Papilionoideae</taxon>
        <taxon>50 kb inversion clade</taxon>
        <taxon>NPAAA clade</taxon>
        <taxon>indigoferoid/millettioid clade</taxon>
        <taxon>Phaseoleae</taxon>
        <taxon>Vigna</taxon>
    </lineage>
</organism>
<dbReference type="AlphaFoldDB" id="A0A4D6MGB4"/>
<protein>
    <submittedName>
        <fullName evidence="1">Nucleic acid-binding</fullName>
    </submittedName>
</protein>
<name>A0A4D6MGB4_VIGUN</name>
<evidence type="ECO:0000313" key="1">
    <source>
        <dbReference type="EMBL" id="QCD99541.1"/>
    </source>
</evidence>
<sequence length="235" mass="26802">MIGGIQHVSATKQYKLKLHVIDATDSTTFVVFDRDASAMLKKSCSDILDLQDKNTIAGDLPKEFEVLIDKTYMFKVECKNDYNSKFEQSFRVKKVCMDEKVIEIFSDVEIKSLDLYSANEEESKVNERTNQISSDSIAEDLLIKFTKESNDVETLSDHLNNIVSSHVPANESLNNKDVIDVEIDELTRKESSHLDNLDLATQLPVPTVKRQSRSMVQENKKIPVKMLKKNIKIEK</sequence>